<accession>A0A250WV19</accession>
<reference evidence="2 3" key="1">
    <citation type="submission" date="2017-08" db="EMBL/GenBank/DDBJ databases">
        <title>Acidophilic green algal genome provides insights into adaptation to an acidic environment.</title>
        <authorList>
            <person name="Hirooka S."/>
            <person name="Hirose Y."/>
            <person name="Kanesaki Y."/>
            <person name="Higuchi S."/>
            <person name="Fujiwara T."/>
            <person name="Onuma R."/>
            <person name="Era A."/>
            <person name="Ohbayashi R."/>
            <person name="Uzuka A."/>
            <person name="Nozaki H."/>
            <person name="Yoshikawa H."/>
            <person name="Miyagishima S.Y."/>
        </authorList>
    </citation>
    <scope>NUCLEOTIDE SEQUENCE [LARGE SCALE GENOMIC DNA]</scope>
    <source>
        <strain evidence="2 3">NIES-2499</strain>
    </source>
</reference>
<feature type="region of interest" description="Disordered" evidence="1">
    <location>
        <begin position="165"/>
        <end position="191"/>
    </location>
</feature>
<evidence type="ECO:0000313" key="2">
    <source>
        <dbReference type="EMBL" id="GAX74472.1"/>
    </source>
</evidence>
<name>A0A250WV19_9CHLO</name>
<evidence type="ECO:0000256" key="1">
    <source>
        <dbReference type="SAM" id="MobiDB-lite"/>
    </source>
</evidence>
<evidence type="ECO:0000313" key="3">
    <source>
        <dbReference type="Proteomes" id="UP000232323"/>
    </source>
</evidence>
<keyword evidence="3" id="KW-1185">Reference proteome</keyword>
<feature type="region of interest" description="Disordered" evidence="1">
    <location>
        <begin position="121"/>
        <end position="147"/>
    </location>
</feature>
<organism evidence="2 3">
    <name type="scientific">Chlamydomonas eustigma</name>
    <dbReference type="NCBI Taxonomy" id="1157962"/>
    <lineage>
        <taxon>Eukaryota</taxon>
        <taxon>Viridiplantae</taxon>
        <taxon>Chlorophyta</taxon>
        <taxon>core chlorophytes</taxon>
        <taxon>Chlorophyceae</taxon>
        <taxon>CS clade</taxon>
        <taxon>Chlamydomonadales</taxon>
        <taxon>Chlamydomonadaceae</taxon>
        <taxon>Chlamydomonas</taxon>
    </lineage>
</organism>
<gene>
    <name evidence="2" type="ORF">CEUSTIGMA_g1921.t1</name>
</gene>
<comment type="caution">
    <text evidence="2">The sequence shown here is derived from an EMBL/GenBank/DDBJ whole genome shotgun (WGS) entry which is preliminary data.</text>
</comment>
<dbReference type="AlphaFoldDB" id="A0A250WV19"/>
<protein>
    <submittedName>
        <fullName evidence="2">Uncharacterized protein</fullName>
    </submittedName>
</protein>
<feature type="compositionally biased region" description="Low complexity" evidence="1">
    <location>
        <begin position="133"/>
        <end position="146"/>
    </location>
</feature>
<proteinExistence type="predicted"/>
<dbReference type="Proteomes" id="UP000232323">
    <property type="component" value="Unassembled WGS sequence"/>
</dbReference>
<dbReference type="EMBL" id="BEGY01000007">
    <property type="protein sequence ID" value="GAX74472.1"/>
    <property type="molecule type" value="Genomic_DNA"/>
</dbReference>
<sequence length="191" mass="20089">MSILFCLPWSRKQVKPLEWGPLPAAYIPAGPVRRSASPAKETPWKVETMCTMLDIQALEPKWSSGLATPSSGHVTPALASVNNLHLQGPQYSLNPPAGHGTLQYHYCGDFVPGGFSSRPVHPLSANSSRPRDSYSSALSYPSASPSQMIRPYSCAGTAVTEAATATAQSRPAVPSMVGPPITAATGEKSSG</sequence>